<evidence type="ECO:0000259" key="2">
    <source>
        <dbReference type="Pfam" id="PF04784"/>
    </source>
</evidence>
<gene>
    <name evidence="3" type="ORF">Q9K01_03870</name>
</gene>
<feature type="domain" description="DUF547" evidence="2">
    <location>
        <begin position="133"/>
        <end position="245"/>
    </location>
</feature>
<dbReference type="EMBL" id="JAVAIL010000001">
    <property type="protein sequence ID" value="MDP4538758.1"/>
    <property type="molecule type" value="Genomic_DNA"/>
</dbReference>
<keyword evidence="1" id="KW-0732">Signal</keyword>
<keyword evidence="4" id="KW-1185">Reference proteome</keyword>
<sequence>MRITIKATGFAAILAAAAPTLAYSQDTAPVRAAPVDQRFDQFVPRETTSTTKLDYGFWDDALSFFVLRMGRSTREGASRPDPTIGTRRVYGHDSRYRLEGNRVLFDLVDDEAFTPLTEYRADLERIATEIDIAQLPRNEQLAFWLNLHNVAMVEQIAANYPVSSPGEIVIGDARTPLDTTPFITIRGVPMSLRDIRTRIVYPNWSDPRVFYGFFRGDIGGPSIRREAFTGQNVAQELNDSADEFVNSLRGVEAYGGSLRVSALYEELAPFYFPNWNRDLHAHLAVYADDEVAELLAKYDTIELNQYNSDVADLAKGEREPSYDYVEQTGNPTGLALSSSIRRLLQEREQKMEELRKEGRNFQIILLPTGETPSEAASSEVE</sequence>
<evidence type="ECO:0000313" key="3">
    <source>
        <dbReference type="EMBL" id="MDP4538758.1"/>
    </source>
</evidence>
<organism evidence="3 4">
    <name type="scientific">Qipengyuania benthica</name>
    <dbReference type="NCBI Taxonomy" id="3067651"/>
    <lineage>
        <taxon>Bacteria</taxon>
        <taxon>Pseudomonadati</taxon>
        <taxon>Pseudomonadota</taxon>
        <taxon>Alphaproteobacteria</taxon>
        <taxon>Sphingomonadales</taxon>
        <taxon>Erythrobacteraceae</taxon>
        <taxon>Qipengyuania</taxon>
    </lineage>
</organism>
<feature type="signal peptide" evidence="1">
    <location>
        <begin position="1"/>
        <end position="22"/>
    </location>
</feature>
<comment type="caution">
    <text evidence="3">The sequence shown here is derived from an EMBL/GenBank/DDBJ whole genome shotgun (WGS) entry which is preliminary data.</text>
</comment>
<accession>A0ABT9H617</accession>
<reference evidence="3 4" key="1">
    <citation type="submission" date="2023-08" db="EMBL/GenBank/DDBJ databases">
        <title>genomic of DY56.</title>
        <authorList>
            <person name="Wang Y."/>
        </authorList>
    </citation>
    <scope>NUCLEOTIDE SEQUENCE [LARGE SCALE GENOMIC DNA]</scope>
    <source>
        <strain evidence="3 4">DY56-A-20</strain>
    </source>
</reference>
<dbReference type="Proteomes" id="UP001235664">
    <property type="component" value="Unassembled WGS sequence"/>
</dbReference>
<dbReference type="RefSeq" id="WP_305928879.1">
    <property type="nucleotide sequence ID" value="NZ_JAVAIL010000001.1"/>
</dbReference>
<dbReference type="InterPro" id="IPR006869">
    <property type="entry name" value="DUF547"/>
</dbReference>
<dbReference type="Pfam" id="PF04784">
    <property type="entry name" value="DUF547"/>
    <property type="match status" value="1"/>
</dbReference>
<evidence type="ECO:0000256" key="1">
    <source>
        <dbReference type="SAM" id="SignalP"/>
    </source>
</evidence>
<evidence type="ECO:0000313" key="4">
    <source>
        <dbReference type="Proteomes" id="UP001235664"/>
    </source>
</evidence>
<feature type="chain" id="PRO_5046707984" evidence="1">
    <location>
        <begin position="23"/>
        <end position="381"/>
    </location>
</feature>
<protein>
    <submittedName>
        <fullName evidence="3">DUF547 domain-containing protein</fullName>
    </submittedName>
</protein>
<name>A0ABT9H617_9SPHN</name>
<proteinExistence type="predicted"/>